<evidence type="ECO:0000256" key="1">
    <source>
        <dbReference type="ARBA" id="ARBA00022428"/>
    </source>
</evidence>
<dbReference type="EC" id="6.2.1.26" evidence="5"/>
<evidence type="ECO:0000256" key="3">
    <source>
        <dbReference type="ARBA" id="ARBA00022741"/>
    </source>
</evidence>
<dbReference type="InterPro" id="IPR000873">
    <property type="entry name" value="AMP-dep_synth/lig_dom"/>
</dbReference>
<comment type="pathway">
    <text evidence="5">Quinol/quinone metabolism; menaquinone biosynthesis.</text>
</comment>
<dbReference type="InterPro" id="IPR042099">
    <property type="entry name" value="ANL_N_sf"/>
</dbReference>
<dbReference type="STRING" id="33978.A6M13_00040"/>
<comment type="function">
    <text evidence="5">Converts 2-succinylbenzoate (OSB) to 2-succinylbenzoyl-CoA (OSB-CoA).</text>
</comment>
<dbReference type="GO" id="GO:0009234">
    <property type="term" value="P:menaquinone biosynthetic process"/>
    <property type="evidence" value="ECO:0007669"/>
    <property type="project" value="UniProtKB-UniRule"/>
</dbReference>
<dbReference type="PANTHER" id="PTHR43767:SF1">
    <property type="entry name" value="NONRIBOSOMAL PEPTIDE SYNTHASE PES1 (EUROFUNG)-RELATED"/>
    <property type="match status" value="1"/>
</dbReference>
<gene>
    <name evidence="5" type="primary">menE</name>
    <name evidence="8" type="ORF">A6M13_00040</name>
</gene>
<dbReference type="Gene3D" id="3.40.50.12780">
    <property type="entry name" value="N-terminal domain of ligase-like"/>
    <property type="match status" value="1"/>
</dbReference>
<evidence type="ECO:0000256" key="5">
    <source>
        <dbReference type="HAMAP-Rule" id="MF_00731"/>
    </source>
</evidence>
<dbReference type="Proteomes" id="UP000093199">
    <property type="component" value="Unassembled WGS sequence"/>
</dbReference>
<dbReference type="InterPro" id="IPR045851">
    <property type="entry name" value="AMP-bd_C_sf"/>
</dbReference>
<dbReference type="Pfam" id="PF00501">
    <property type="entry name" value="AMP-binding"/>
    <property type="match status" value="1"/>
</dbReference>
<keyword evidence="2 5" id="KW-0436">Ligase</keyword>
<dbReference type="Pfam" id="PF13193">
    <property type="entry name" value="AMP-binding_C"/>
    <property type="match status" value="1"/>
</dbReference>
<dbReference type="InterPro" id="IPR020845">
    <property type="entry name" value="AMP-binding_CS"/>
</dbReference>
<comment type="similarity">
    <text evidence="5">Belongs to the ATP-dependent AMP-binding enzyme family. MenE subfamily.</text>
</comment>
<feature type="domain" description="AMP-dependent synthetase/ligase" evidence="6">
    <location>
        <begin position="8"/>
        <end position="342"/>
    </location>
</feature>
<dbReference type="RefSeq" id="WP_066542627.1">
    <property type="nucleotide sequence ID" value="NZ_MASJ01000001.1"/>
</dbReference>
<keyword evidence="9" id="KW-1185">Reference proteome</keyword>
<evidence type="ECO:0000313" key="8">
    <source>
        <dbReference type="EMBL" id="OCS88741.1"/>
    </source>
</evidence>
<dbReference type="UniPathway" id="UPA01057">
    <property type="reaction ID" value="UER00166"/>
</dbReference>
<dbReference type="InterPro" id="IPR010192">
    <property type="entry name" value="MenE"/>
</dbReference>
<sequence length="478" mass="52613">MPNWLLQRAYLTPHREALRFEGQSWTFKEIHEEALQLASRLHGLGVKPYDRVAILGYSTKELVVLLYACMHVQVELVLLNHRLAPDELAYQLTDSAAQFVFADKRLVTAIAHEQVHTFDAIHEAPLTSFTPAPLWQKDATMTIMYTSGTTGYPKGVRQTVRNHEASALASALNLGVRADDCWLCASPIFHISGFSTLTKSLVYGMTVDLYEKFDAVTAANQIANGQVTHISVVAVMLGRLLDVLEAQGQQAHARFIVALAGGGPLPERYLQRAARLQLAVSQTYGMTETASQTATLGAEDATRKLGSAGKPLFFNAIRIAGATKPFEKGEICIQGPHVTPGYIGRFAARPATEDGWLASGDIGYLDDEGYLYVVDRRADLIISGGENIYPAEIENVLHGHPAVLEAGVCGVEDDVWGQVPMACVVLKQAVPMEELRAYCLQKLAKYKVPKYFYVIDTLPRNGANKVMRRKLIDYRPQG</sequence>
<proteinExistence type="inferred from homology"/>
<dbReference type="UniPathway" id="UPA00079"/>
<comment type="pathway">
    <text evidence="5">Quinol/quinone metabolism; 1,4-dihydroxy-2-naphthoate biosynthesis; 1,4-dihydroxy-2-naphthoate from chorismate: step 5/7.</text>
</comment>
<comment type="catalytic activity">
    <reaction evidence="5">
        <text>2-succinylbenzoate + ATP + CoA = 2-succinylbenzoyl-CoA + AMP + diphosphate</text>
        <dbReference type="Rhea" id="RHEA:17009"/>
        <dbReference type="ChEBI" id="CHEBI:18325"/>
        <dbReference type="ChEBI" id="CHEBI:30616"/>
        <dbReference type="ChEBI" id="CHEBI:33019"/>
        <dbReference type="ChEBI" id="CHEBI:57287"/>
        <dbReference type="ChEBI" id="CHEBI:57364"/>
        <dbReference type="ChEBI" id="CHEBI:456215"/>
        <dbReference type="EC" id="6.2.1.26"/>
    </reaction>
</comment>
<dbReference type="NCBIfam" id="NF002966">
    <property type="entry name" value="PRK03640.1"/>
    <property type="match status" value="1"/>
</dbReference>
<dbReference type="GO" id="GO:0008756">
    <property type="term" value="F:o-succinylbenzoate-CoA ligase activity"/>
    <property type="evidence" value="ECO:0007669"/>
    <property type="project" value="UniProtKB-UniRule"/>
</dbReference>
<dbReference type="InterPro" id="IPR025110">
    <property type="entry name" value="AMP-bd_C"/>
</dbReference>
<evidence type="ECO:0000259" key="7">
    <source>
        <dbReference type="Pfam" id="PF13193"/>
    </source>
</evidence>
<keyword evidence="4 5" id="KW-0067">ATP-binding</keyword>
<dbReference type="InterPro" id="IPR050237">
    <property type="entry name" value="ATP-dep_AMP-bd_enzyme"/>
</dbReference>
<dbReference type="NCBIfam" id="TIGR01923">
    <property type="entry name" value="menE"/>
    <property type="match status" value="1"/>
</dbReference>
<evidence type="ECO:0000313" key="9">
    <source>
        <dbReference type="Proteomes" id="UP000093199"/>
    </source>
</evidence>
<evidence type="ECO:0000259" key="6">
    <source>
        <dbReference type="Pfam" id="PF00501"/>
    </source>
</evidence>
<dbReference type="HAMAP" id="MF_00731">
    <property type="entry name" value="MenE"/>
    <property type="match status" value="1"/>
</dbReference>
<keyword evidence="3 5" id="KW-0547">Nucleotide-binding</keyword>
<dbReference type="AlphaFoldDB" id="A0A1C0YNK7"/>
<dbReference type="GO" id="GO:0005524">
    <property type="term" value="F:ATP binding"/>
    <property type="evidence" value="ECO:0007669"/>
    <property type="project" value="UniProtKB-KW"/>
</dbReference>
<dbReference type="EMBL" id="MASJ01000001">
    <property type="protein sequence ID" value="OCS88741.1"/>
    <property type="molecule type" value="Genomic_DNA"/>
</dbReference>
<name>A0A1C0YNK7_9BACL</name>
<feature type="domain" description="AMP-binding enzyme C-terminal" evidence="7">
    <location>
        <begin position="392"/>
        <end position="465"/>
    </location>
</feature>
<organism evidence="8 9">
    <name type="scientific">Caryophanon tenue</name>
    <dbReference type="NCBI Taxonomy" id="33978"/>
    <lineage>
        <taxon>Bacteria</taxon>
        <taxon>Bacillati</taxon>
        <taxon>Bacillota</taxon>
        <taxon>Bacilli</taxon>
        <taxon>Bacillales</taxon>
        <taxon>Caryophanaceae</taxon>
        <taxon>Caryophanon</taxon>
    </lineage>
</organism>
<comment type="caution">
    <text evidence="8">The sequence shown here is derived from an EMBL/GenBank/DDBJ whole genome shotgun (WGS) entry which is preliminary data.</text>
</comment>
<protein>
    <recommendedName>
        <fullName evidence="5">2-succinylbenzoate--CoA ligase</fullName>
        <ecNumber evidence="5">6.2.1.26</ecNumber>
    </recommendedName>
    <alternativeName>
        <fullName evidence="5">o-succinylbenzoyl-CoA synthetase</fullName>
        <shortName evidence="5">OSB-CoA synthetase</shortName>
    </alternativeName>
</protein>
<keyword evidence="1 5" id="KW-0474">Menaquinone biosynthesis</keyword>
<dbReference type="PROSITE" id="PS00455">
    <property type="entry name" value="AMP_BINDING"/>
    <property type="match status" value="1"/>
</dbReference>
<dbReference type="OrthoDB" id="9762242at2"/>
<evidence type="ECO:0000256" key="2">
    <source>
        <dbReference type="ARBA" id="ARBA00022598"/>
    </source>
</evidence>
<reference evidence="8 9" key="1">
    <citation type="submission" date="2016-07" db="EMBL/GenBank/DDBJ databases">
        <title>Caryophanon tenue genome sequencing.</title>
        <authorList>
            <person name="Verma A."/>
            <person name="Pal Y."/>
            <person name="Krishnamurthi S."/>
        </authorList>
    </citation>
    <scope>NUCLEOTIDE SEQUENCE [LARGE SCALE GENOMIC DNA]</scope>
    <source>
        <strain evidence="8 9">DSM 14152</strain>
    </source>
</reference>
<accession>A0A1C0YNK7</accession>
<dbReference type="PANTHER" id="PTHR43767">
    <property type="entry name" value="LONG-CHAIN-FATTY-ACID--COA LIGASE"/>
    <property type="match status" value="1"/>
</dbReference>
<dbReference type="Gene3D" id="3.30.300.30">
    <property type="match status" value="1"/>
</dbReference>
<evidence type="ECO:0000256" key="4">
    <source>
        <dbReference type="ARBA" id="ARBA00022840"/>
    </source>
</evidence>
<dbReference type="SUPFAM" id="SSF56801">
    <property type="entry name" value="Acetyl-CoA synthetase-like"/>
    <property type="match status" value="1"/>
</dbReference>